<dbReference type="GO" id="GO:0004784">
    <property type="term" value="F:superoxide dismutase activity"/>
    <property type="evidence" value="ECO:0007669"/>
    <property type="project" value="UniProtKB-EC"/>
</dbReference>
<dbReference type="GO" id="GO:0005507">
    <property type="term" value="F:copper ion binding"/>
    <property type="evidence" value="ECO:0007669"/>
    <property type="project" value="InterPro"/>
</dbReference>
<comment type="catalytic activity">
    <reaction evidence="1">
        <text>2 superoxide + 2 H(+) = H2O2 + O2</text>
        <dbReference type="Rhea" id="RHEA:20696"/>
        <dbReference type="ChEBI" id="CHEBI:15378"/>
        <dbReference type="ChEBI" id="CHEBI:15379"/>
        <dbReference type="ChEBI" id="CHEBI:16240"/>
        <dbReference type="ChEBI" id="CHEBI:18421"/>
        <dbReference type="EC" id="1.15.1.1"/>
    </reaction>
</comment>
<dbReference type="PROSITE" id="PS00332">
    <property type="entry name" value="SOD_CU_ZN_2"/>
    <property type="match status" value="1"/>
</dbReference>
<dbReference type="Pfam" id="PF00080">
    <property type="entry name" value="Sod_Cu"/>
    <property type="match status" value="1"/>
</dbReference>
<keyword evidence="1" id="KW-0186">Copper</keyword>
<dbReference type="SUPFAM" id="SSF49329">
    <property type="entry name" value="Cu,Zn superoxide dismutase-like"/>
    <property type="match status" value="1"/>
</dbReference>
<feature type="domain" description="Superoxide dismutase copper/zinc binding" evidence="3">
    <location>
        <begin position="53"/>
        <end position="190"/>
    </location>
</feature>
<keyword evidence="1" id="KW-0479">Metal-binding</keyword>
<dbReference type="EMBL" id="AF264031">
    <property type="protein sequence ID" value="AAF74772.1"/>
    <property type="molecule type" value="mRNA"/>
</dbReference>
<feature type="chain" id="PRO_5004331709" description="Superoxide dismutase [Cu-Zn]" evidence="2">
    <location>
        <begin position="34"/>
        <end position="194"/>
    </location>
</feature>
<dbReference type="EC" id="1.15.1.1" evidence="1"/>
<accession>Q9NB64</accession>
<dbReference type="PROSITE" id="PS00087">
    <property type="entry name" value="SOD_CU_ZN_1"/>
    <property type="match status" value="1"/>
</dbReference>
<comment type="cofactor">
    <cofactor evidence="1">
        <name>Cu cation</name>
        <dbReference type="ChEBI" id="CHEBI:23378"/>
    </cofactor>
    <text evidence="1">Binds 1 copper ion per subunit.</text>
</comment>
<dbReference type="CDD" id="cd00305">
    <property type="entry name" value="Cu-Zn_Superoxide_Dismutase"/>
    <property type="match status" value="1"/>
</dbReference>
<comment type="function">
    <text evidence="1">Destroys radicals which are normally produced within the cells and which are toxic to biological systems.</text>
</comment>
<reference evidence="4" key="1">
    <citation type="journal article" date="2003" name="Biochem. J.">
        <title>Replacement of a cytosolic copper/zinc superoxide dismutase by a novel cytosolic manganese superoxide dismutase in crustaceans that use copper (haemocyanin) for oxygen transport.</title>
        <authorList>
            <person name="Brouwer M."/>
            <person name="Hoexum Brouwer T."/>
            <person name="Grater W."/>
            <person name="Brown-Peterson N."/>
        </authorList>
    </citation>
    <scope>NUCLEOTIDE SEQUENCE</scope>
</reference>
<dbReference type="PRINTS" id="PR00068">
    <property type="entry name" value="CUZNDISMTASE"/>
</dbReference>
<keyword evidence="1" id="KW-0560">Oxidoreductase</keyword>
<dbReference type="InterPro" id="IPR001424">
    <property type="entry name" value="SOD_Cu_Zn_dom"/>
</dbReference>
<name>Q9NB64_CALSI</name>
<dbReference type="InterPro" id="IPR024134">
    <property type="entry name" value="SOD_Cu/Zn_/chaperone"/>
</dbReference>
<organism evidence="4">
    <name type="scientific">Callinectes sapidus</name>
    <name type="common">Blue crab</name>
    <dbReference type="NCBI Taxonomy" id="6763"/>
    <lineage>
        <taxon>Eukaryota</taxon>
        <taxon>Metazoa</taxon>
        <taxon>Ecdysozoa</taxon>
        <taxon>Arthropoda</taxon>
        <taxon>Crustacea</taxon>
        <taxon>Multicrustacea</taxon>
        <taxon>Malacostraca</taxon>
        <taxon>Eumalacostraca</taxon>
        <taxon>Eucarida</taxon>
        <taxon>Decapoda</taxon>
        <taxon>Pleocyemata</taxon>
        <taxon>Brachyura</taxon>
        <taxon>Eubrachyura</taxon>
        <taxon>Portunoidea</taxon>
        <taxon>Portunidae</taxon>
        <taxon>Portuninae</taxon>
        <taxon>Callinectes</taxon>
    </lineage>
</organism>
<dbReference type="InterPro" id="IPR018152">
    <property type="entry name" value="SOD_Cu/Zn_BS"/>
</dbReference>
<comment type="similarity">
    <text evidence="1">Belongs to the Cu-Zn superoxide dismutase family.</text>
</comment>
<sequence>MNVYQFSAVEASKRLLVKMKIVLFVCLAAVASCSLVPQAPDAVVNFVPGNDNVSGQLHLFKTHYNGVLLRGRVSGLSPGLHGFHVHAVGDLSGKCTAAGGHFNPYQSTHGSPYDPTQERHAGDLGNIQADQYGNADVYIHDLVISLNPASPAYIGNLAIVVHQGQDDLGRGGNADSLKTGNAGGRAGCGLVVHH</sequence>
<dbReference type="PANTHER" id="PTHR10003">
    <property type="entry name" value="SUPEROXIDE DISMUTASE CU-ZN -RELATED"/>
    <property type="match status" value="1"/>
</dbReference>
<evidence type="ECO:0000313" key="4">
    <source>
        <dbReference type="EMBL" id="AAF74772.1"/>
    </source>
</evidence>
<evidence type="ECO:0000256" key="1">
    <source>
        <dbReference type="RuleBase" id="RU000393"/>
    </source>
</evidence>
<keyword evidence="2" id="KW-0732">Signal</keyword>
<dbReference type="Gene3D" id="2.60.40.200">
    <property type="entry name" value="Superoxide dismutase, copper/zinc binding domain"/>
    <property type="match status" value="1"/>
</dbReference>
<keyword evidence="1" id="KW-0862">Zinc</keyword>
<dbReference type="InterPro" id="IPR036423">
    <property type="entry name" value="SOD-like_Cu/Zn_dom_sf"/>
</dbReference>
<comment type="cofactor">
    <cofactor evidence="1">
        <name>Zn(2+)</name>
        <dbReference type="ChEBI" id="CHEBI:29105"/>
    </cofactor>
    <text evidence="1">Binds 1 zinc ion per subunit.</text>
</comment>
<feature type="signal peptide" evidence="2">
    <location>
        <begin position="1"/>
        <end position="33"/>
    </location>
</feature>
<dbReference type="AlphaFoldDB" id="Q9NB64"/>
<evidence type="ECO:0000256" key="2">
    <source>
        <dbReference type="SAM" id="SignalP"/>
    </source>
</evidence>
<evidence type="ECO:0000259" key="3">
    <source>
        <dbReference type="Pfam" id="PF00080"/>
    </source>
</evidence>
<proteinExistence type="evidence at transcript level"/>
<protein>
    <recommendedName>
        <fullName evidence="1">Superoxide dismutase [Cu-Zn]</fullName>
        <ecNumber evidence="1">1.15.1.1</ecNumber>
    </recommendedName>
</protein>